<evidence type="ECO:0000256" key="3">
    <source>
        <dbReference type="SAM" id="SignalP"/>
    </source>
</evidence>
<keyword evidence="2" id="KW-1133">Transmembrane helix</keyword>
<evidence type="ECO:0000256" key="2">
    <source>
        <dbReference type="SAM" id="Phobius"/>
    </source>
</evidence>
<feature type="region of interest" description="Disordered" evidence="1">
    <location>
        <begin position="180"/>
        <end position="221"/>
    </location>
</feature>
<organism evidence="4 5">
    <name type="scientific">Mycena pura</name>
    <dbReference type="NCBI Taxonomy" id="153505"/>
    <lineage>
        <taxon>Eukaryota</taxon>
        <taxon>Fungi</taxon>
        <taxon>Dikarya</taxon>
        <taxon>Basidiomycota</taxon>
        <taxon>Agaricomycotina</taxon>
        <taxon>Agaricomycetes</taxon>
        <taxon>Agaricomycetidae</taxon>
        <taxon>Agaricales</taxon>
        <taxon>Marasmiineae</taxon>
        <taxon>Mycenaceae</taxon>
        <taxon>Mycena</taxon>
    </lineage>
</organism>
<protein>
    <submittedName>
        <fullName evidence="4">Uncharacterized protein</fullName>
    </submittedName>
</protein>
<name>A0AAD6VH12_9AGAR</name>
<evidence type="ECO:0000313" key="4">
    <source>
        <dbReference type="EMBL" id="KAJ7209632.1"/>
    </source>
</evidence>
<dbReference type="Proteomes" id="UP001219525">
    <property type="component" value="Unassembled WGS sequence"/>
</dbReference>
<comment type="caution">
    <text evidence="4">The sequence shown here is derived from an EMBL/GenBank/DDBJ whole genome shotgun (WGS) entry which is preliminary data.</text>
</comment>
<feature type="transmembrane region" description="Helical" evidence="2">
    <location>
        <begin position="93"/>
        <end position="112"/>
    </location>
</feature>
<feature type="signal peptide" evidence="3">
    <location>
        <begin position="1"/>
        <end position="27"/>
    </location>
</feature>
<feature type="transmembrane region" description="Helical" evidence="2">
    <location>
        <begin position="39"/>
        <end position="57"/>
    </location>
</feature>
<dbReference type="AlphaFoldDB" id="A0AAD6VH12"/>
<sequence>MFFNYIAFALGHLFLCLLLIAIPHAPATGTSLLPIPEALIIFVTLGSLVLATGYALVYKIIGARPFLVFCNWSVLQCLCVRITGLLSLAPTSFIVPIASCCILAVVIEYVHLRVAIQEQATNQIQDLTLPPSQQYVDELLFRISAIAGLGSNIGAAALASGQGAVGVNAMGSGQGATGGNTVGSAMGSSGGTAAATPPPSYFPSPHSQPLQGDKLSDFSLV</sequence>
<evidence type="ECO:0000256" key="1">
    <source>
        <dbReference type="SAM" id="MobiDB-lite"/>
    </source>
</evidence>
<feature type="compositionally biased region" description="Low complexity" evidence="1">
    <location>
        <begin position="183"/>
        <end position="195"/>
    </location>
</feature>
<accession>A0AAD6VH12</accession>
<keyword evidence="3" id="KW-0732">Signal</keyword>
<gene>
    <name evidence="4" type="ORF">GGX14DRAFT_566129</name>
</gene>
<reference evidence="4" key="1">
    <citation type="submission" date="2023-03" db="EMBL/GenBank/DDBJ databases">
        <title>Massive genome expansion in bonnet fungi (Mycena s.s.) driven by repeated elements and novel gene families across ecological guilds.</title>
        <authorList>
            <consortium name="Lawrence Berkeley National Laboratory"/>
            <person name="Harder C.B."/>
            <person name="Miyauchi S."/>
            <person name="Viragh M."/>
            <person name="Kuo A."/>
            <person name="Thoen E."/>
            <person name="Andreopoulos B."/>
            <person name="Lu D."/>
            <person name="Skrede I."/>
            <person name="Drula E."/>
            <person name="Henrissat B."/>
            <person name="Morin E."/>
            <person name="Kohler A."/>
            <person name="Barry K."/>
            <person name="LaButti K."/>
            <person name="Morin E."/>
            <person name="Salamov A."/>
            <person name="Lipzen A."/>
            <person name="Mereny Z."/>
            <person name="Hegedus B."/>
            <person name="Baldrian P."/>
            <person name="Stursova M."/>
            <person name="Weitz H."/>
            <person name="Taylor A."/>
            <person name="Grigoriev I.V."/>
            <person name="Nagy L.G."/>
            <person name="Martin F."/>
            <person name="Kauserud H."/>
        </authorList>
    </citation>
    <scope>NUCLEOTIDE SEQUENCE</scope>
    <source>
        <strain evidence="4">9144</strain>
    </source>
</reference>
<feature type="chain" id="PRO_5042258452" evidence="3">
    <location>
        <begin position="28"/>
        <end position="221"/>
    </location>
</feature>
<evidence type="ECO:0000313" key="5">
    <source>
        <dbReference type="Proteomes" id="UP001219525"/>
    </source>
</evidence>
<keyword evidence="5" id="KW-1185">Reference proteome</keyword>
<feature type="transmembrane region" description="Helical" evidence="2">
    <location>
        <begin position="66"/>
        <end position="87"/>
    </location>
</feature>
<keyword evidence="2" id="KW-0472">Membrane</keyword>
<keyword evidence="2" id="KW-0812">Transmembrane</keyword>
<proteinExistence type="predicted"/>
<dbReference type="EMBL" id="JARJCW010000030">
    <property type="protein sequence ID" value="KAJ7209632.1"/>
    <property type="molecule type" value="Genomic_DNA"/>
</dbReference>